<feature type="compositionally biased region" description="Basic and acidic residues" evidence="2">
    <location>
        <begin position="251"/>
        <end position="260"/>
    </location>
</feature>
<dbReference type="EMBL" id="JAGKQM010000017">
    <property type="protein sequence ID" value="KAH0867954.1"/>
    <property type="molecule type" value="Genomic_DNA"/>
</dbReference>
<gene>
    <name evidence="3" type="ORF">HID58_074976</name>
</gene>
<accession>A0ABQ7YIB0</accession>
<reference evidence="3 4" key="1">
    <citation type="submission" date="2021-05" db="EMBL/GenBank/DDBJ databases">
        <title>Genome Assembly of Synthetic Allotetraploid Brassica napus Reveals Homoeologous Exchanges between Subgenomes.</title>
        <authorList>
            <person name="Davis J.T."/>
        </authorList>
    </citation>
    <scope>NUCLEOTIDE SEQUENCE [LARGE SCALE GENOMIC DNA]</scope>
    <source>
        <strain evidence="4">cv. Da-Ae</strain>
        <tissue evidence="3">Seedling</tissue>
    </source>
</reference>
<feature type="region of interest" description="Disordered" evidence="2">
    <location>
        <begin position="1"/>
        <end position="23"/>
    </location>
</feature>
<keyword evidence="4" id="KW-1185">Reference proteome</keyword>
<name>A0ABQ7YIB0_BRANA</name>
<keyword evidence="1" id="KW-0175">Coiled coil</keyword>
<feature type="non-terminal residue" evidence="3">
    <location>
        <position position="1"/>
    </location>
</feature>
<feature type="region of interest" description="Disordered" evidence="2">
    <location>
        <begin position="140"/>
        <end position="190"/>
    </location>
</feature>
<evidence type="ECO:0000256" key="1">
    <source>
        <dbReference type="SAM" id="Coils"/>
    </source>
</evidence>
<feature type="region of interest" description="Disordered" evidence="2">
    <location>
        <begin position="208"/>
        <end position="263"/>
    </location>
</feature>
<sequence length="281" mass="32567">EFTKKKDKEKVREEASSSNHGLEDVLKGLEDRLMTCLSEVNVKVETMDKRLGVIEKSQEVLKRRCKRIKGLEKKLEKIEDCQYYLKKKAKKVETMDERIDGIEKEMKKLKETEKENNEGFDYQGMDFDWDMTYGTERKKPVDTKMVEDTEVVEEPEGRAGNRSSAEAGEDVGKEGEEDVPEKEEHKKYTEEEKQGWILSIYKSNDGIPDVDKMDGTERSHAHSSVKHMPKVMAVNKHGPKKRWVQTPFTEGKTDEIEEPKKKPKTKACALTFDLCVWTTRI</sequence>
<organism evidence="3 4">
    <name type="scientific">Brassica napus</name>
    <name type="common">Rape</name>
    <dbReference type="NCBI Taxonomy" id="3708"/>
    <lineage>
        <taxon>Eukaryota</taxon>
        <taxon>Viridiplantae</taxon>
        <taxon>Streptophyta</taxon>
        <taxon>Embryophyta</taxon>
        <taxon>Tracheophyta</taxon>
        <taxon>Spermatophyta</taxon>
        <taxon>Magnoliopsida</taxon>
        <taxon>eudicotyledons</taxon>
        <taxon>Gunneridae</taxon>
        <taxon>Pentapetalae</taxon>
        <taxon>rosids</taxon>
        <taxon>malvids</taxon>
        <taxon>Brassicales</taxon>
        <taxon>Brassicaceae</taxon>
        <taxon>Brassiceae</taxon>
        <taxon>Brassica</taxon>
    </lineage>
</organism>
<feature type="compositionally biased region" description="Basic and acidic residues" evidence="2">
    <location>
        <begin position="209"/>
        <end position="220"/>
    </location>
</feature>
<protein>
    <submittedName>
        <fullName evidence="3">Uncharacterized protein</fullName>
    </submittedName>
</protein>
<evidence type="ECO:0000313" key="4">
    <source>
        <dbReference type="Proteomes" id="UP000824890"/>
    </source>
</evidence>
<dbReference type="Proteomes" id="UP000824890">
    <property type="component" value="Unassembled WGS sequence"/>
</dbReference>
<proteinExistence type="predicted"/>
<evidence type="ECO:0000313" key="3">
    <source>
        <dbReference type="EMBL" id="KAH0867954.1"/>
    </source>
</evidence>
<comment type="caution">
    <text evidence="3">The sequence shown here is derived from an EMBL/GenBank/DDBJ whole genome shotgun (WGS) entry which is preliminary data.</text>
</comment>
<feature type="coiled-coil region" evidence="1">
    <location>
        <begin position="85"/>
        <end position="112"/>
    </location>
</feature>
<evidence type="ECO:0000256" key="2">
    <source>
        <dbReference type="SAM" id="MobiDB-lite"/>
    </source>
</evidence>